<evidence type="ECO:0000256" key="1">
    <source>
        <dbReference type="SAM" id="MobiDB-lite"/>
    </source>
</evidence>
<evidence type="ECO:0000313" key="2">
    <source>
        <dbReference type="EMBL" id="MBE9032992.1"/>
    </source>
</evidence>
<keyword evidence="3" id="KW-1185">Reference proteome</keyword>
<feature type="compositionally biased region" description="Basic and acidic residues" evidence="1">
    <location>
        <begin position="179"/>
        <end position="197"/>
    </location>
</feature>
<feature type="compositionally biased region" description="Polar residues" evidence="1">
    <location>
        <begin position="203"/>
        <end position="213"/>
    </location>
</feature>
<comment type="caution">
    <text evidence="2">The sequence shown here is derived from an EMBL/GenBank/DDBJ whole genome shotgun (WGS) entry which is preliminary data.</text>
</comment>
<name>A0A928VUY4_9CYAN</name>
<dbReference type="InterPro" id="IPR025325">
    <property type="entry name" value="DUF4231"/>
</dbReference>
<evidence type="ECO:0000313" key="3">
    <source>
        <dbReference type="Proteomes" id="UP000625316"/>
    </source>
</evidence>
<gene>
    <name evidence="2" type="ORF">IQ266_24960</name>
</gene>
<sequence length="213" mass="25102">MYKKLRGSKDHKEEEDYNEQLKSFFKSTIEHLKLEPYQKAYMTGRWLDQMLWMDKKSGAMRNHHQRIRSRMIFASASVPLFVAIDAKCTEPWESLIKLAIVALSIFVTVGAALDEFYSYGDLWYTYRKAAELLKTQGWQFIELSGRYREYEKHSEAFEYFVEDVEGIIQRDVEVYTTEGLKRQEEEKKSNPPERSTRLDAPSLTDSSNTRNPK</sequence>
<dbReference type="AlphaFoldDB" id="A0A928VUY4"/>
<feature type="region of interest" description="Disordered" evidence="1">
    <location>
        <begin position="179"/>
        <end position="213"/>
    </location>
</feature>
<accession>A0A928VUY4</accession>
<reference evidence="2" key="1">
    <citation type="submission" date="2020-10" db="EMBL/GenBank/DDBJ databases">
        <authorList>
            <person name="Castelo-Branco R."/>
            <person name="Eusebio N."/>
            <person name="Adriana R."/>
            <person name="Vieira A."/>
            <person name="Brugerolle De Fraissinette N."/>
            <person name="Rezende De Castro R."/>
            <person name="Schneider M.P."/>
            <person name="Vasconcelos V."/>
            <person name="Leao P.N."/>
        </authorList>
    </citation>
    <scope>NUCLEOTIDE SEQUENCE</scope>
    <source>
        <strain evidence="2">LEGE 11480</strain>
    </source>
</reference>
<dbReference type="Proteomes" id="UP000625316">
    <property type="component" value="Unassembled WGS sequence"/>
</dbReference>
<dbReference type="Pfam" id="PF14015">
    <property type="entry name" value="DUF4231"/>
    <property type="match status" value="1"/>
</dbReference>
<protein>
    <submittedName>
        <fullName evidence="2">DUF4231 domain-containing protein</fullName>
    </submittedName>
</protein>
<dbReference type="NCBIfam" id="NF033634">
    <property type="entry name" value="SLATT_1"/>
    <property type="match status" value="1"/>
</dbReference>
<proteinExistence type="predicted"/>
<organism evidence="2 3">
    <name type="scientific">Romeriopsis navalis LEGE 11480</name>
    <dbReference type="NCBI Taxonomy" id="2777977"/>
    <lineage>
        <taxon>Bacteria</taxon>
        <taxon>Bacillati</taxon>
        <taxon>Cyanobacteriota</taxon>
        <taxon>Cyanophyceae</taxon>
        <taxon>Leptolyngbyales</taxon>
        <taxon>Leptolyngbyaceae</taxon>
        <taxon>Romeriopsis</taxon>
        <taxon>Romeriopsis navalis</taxon>
    </lineage>
</organism>
<dbReference type="EMBL" id="JADEXQ010000141">
    <property type="protein sequence ID" value="MBE9032992.1"/>
    <property type="molecule type" value="Genomic_DNA"/>
</dbReference>